<evidence type="ECO:0000256" key="3">
    <source>
        <dbReference type="ARBA" id="ARBA00022448"/>
    </source>
</evidence>
<dbReference type="PRINTS" id="PR00926">
    <property type="entry name" value="MITOCARRIER"/>
</dbReference>
<dbReference type="Pfam" id="PF00153">
    <property type="entry name" value="Mito_carr"/>
    <property type="match status" value="3"/>
</dbReference>
<dbReference type="Gene3D" id="1.50.40.10">
    <property type="entry name" value="Mitochondrial carrier domain"/>
    <property type="match status" value="2"/>
</dbReference>
<keyword evidence="5" id="KW-0677">Repeat</keyword>
<dbReference type="OrthoDB" id="43906at2759"/>
<accession>A0A1B2JIA0</accession>
<evidence type="ECO:0000313" key="12">
    <source>
        <dbReference type="EMBL" id="ANZ77777.1"/>
    </source>
</evidence>
<dbReference type="PANTHER" id="PTHR45758:SF4">
    <property type="entry name" value="MITOFERRIN-1"/>
    <property type="match status" value="1"/>
</dbReference>
<dbReference type="InterPro" id="IPR018108">
    <property type="entry name" value="MCP_transmembrane"/>
</dbReference>
<dbReference type="SUPFAM" id="SSF103506">
    <property type="entry name" value="Mitochondrial carrier"/>
    <property type="match status" value="1"/>
</dbReference>
<proteinExistence type="inferred from homology"/>
<evidence type="ECO:0000256" key="9">
    <source>
        <dbReference type="ARBA" id="ARBA00023136"/>
    </source>
</evidence>
<sequence length="329" mass="35649">MTTEMEQKSPPPTPHGIRISHETVEEVDYESLPANSSLVANLSAGAFAGIMEHTVMFPIDAIKTRVQMKKHSSLPRGIIASVSKIASTEGGRVLWRGVSSVVLGAGPAHAVYFAVFENSKTALVNTFTNNYNSQLITDQNYPVIAALSGICATIASDALMTPFDVVKQRMQADKTVPKLNLPQMARHLYASEGLSTFYVSYPTTLLMSIPFAAINFGVYEWTASILNPNHNYDPLMHCISGGVSGALAAAVTTPLDCIKTALQTKGLASDPGVRNSRGIKDATIALYRQSGYSAFLRGLRPRIIFNIPSTAISWTAYEMAKAYFFNAQF</sequence>
<reference evidence="12 13" key="1">
    <citation type="submission" date="2016-02" db="EMBL/GenBank/DDBJ databases">
        <title>Comparative genomic and transcriptomic foundation for Pichia pastoris.</title>
        <authorList>
            <person name="Love K.R."/>
            <person name="Shah K.A."/>
            <person name="Whittaker C.A."/>
            <person name="Wu J."/>
            <person name="Bartlett M.C."/>
            <person name="Ma D."/>
            <person name="Leeson R.L."/>
            <person name="Priest M."/>
            <person name="Young S.K."/>
            <person name="Love J.C."/>
        </authorList>
    </citation>
    <scope>NUCLEOTIDE SEQUENCE [LARGE SCALE GENOMIC DNA]</scope>
    <source>
        <strain evidence="12 13">ATCC 28485</strain>
    </source>
</reference>
<evidence type="ECO:0000256" key="2">
    <source>
        <dbReference type="ARBA" id="ARBA00006375"/>
    </source>
</evidence>
<evidence type="ECO:0000313" key="13">
    <source>
        <dbReference type="Proteomes" id="UP000094565"/>
    </source>
</evidence>
<keyword evidence="9 10" id="KW-0472">Membrane</keyword>
<comment type="similarity">
    <text evidence="2 11">Belongs to the mitochondrial carrier (TC 2.A.29) family.</text>
</comment>
<dbReference type="PROSITE" id="PS50920">
    <property type="entry name" value="SOLCAR"/>
    <property type="match status" value="3"/>
</dbReference>
<keyword evidence="3 11" id="KW-0813">Transport</keyword>
<dbReference type="InterPro" id="IPR002067">
    <property type="entry name" value="MCP"/>
</dbReference>
<gene>
    <name evidence="12" type="ORF">ATY40_BA7504733</name>
</gene>
<keyword evidence="13" id="KW-1185">Reference proteome</keyword>
<evidence type="ECO:0000256" key="4">
    <source>
        <dbReference type="ARBA" id="ARBA00022692"/>
    </source>
</evidence>
<evidence type="ECO:0000256" key="11">
    <source>
        <dbReference type="RuleBase" id="RU000488"/>
    </source>
</evidence>
<name>A0A1B2JIA0_PICPA</name>
<keyword evidence="8" id="KW-0496">Mitochondrion</keyword>
<evidence type="ECO:0000256" key="5">
    <source>
        <dbReference type="ARBA" id="ARBA00022737"/>
    </source>
</evidence>
<organism evidence="12 13">
    <name type="scientific">Komagataella pastoris</name>
    <name type="common">Yeast</name>
    <name type="synonym">Pichia pastoris</name>
    <dbReference type="NCBI Taxonomy" id="4922"/>
    <lineage>
        <taxon>Eukaryota</taxon>
        <taxon>Fungi</taxon>
        <taxon>Dikarya</taxon>
        <taxon>Ascomycota</taxon>
        <taxon>Saccharomycotina</taxon>
        <taxon>Pichiomycetes</taxon>
        <taxon>Pichiales</taxon>
        <taxon>Pichiaceae</taxon>
        <taxon>Komagataella</taxon>
    </lineage>
</organism>
<keyword evidence="6" id="KW-0999">Mitochondrion inner membrane</keyword>
<dbReference type="PANTHER" id="PTHR45758">
    <property type="entry name" value="MITOFERRIN-1-RELATED"/>
    <property type="match status" value="1"/>
</dbReference>
<evidence type="ECO:0000256" key="10">
    <source>
        <dbReference type="PROSITE-ProRule" id="PRU00282"/>
    </source>
</evidence>
<comment type="subcellular location">
    <subcellularLocation>
        <location evidence="1">Mitochondrion inner membrane</location>
        <topology evidence="1">Multi-pass membrane protein</topology>
    </subcellularLocation>
</comment>
<dbReference type="GO" id="GO:0048250">
    <property type="term" value="P:iron import into the mitochondrion"/>
    <property type="evidence" value="ECO:0007669"/>
    <property type="project" value="TreeGrafter"/>
</dbReference>
<dbReference type="AlphaFoldDB" id="A0A1B2JIA0"/>
<evidence type="ECO:0000256" key="1">
    <source>
        <dbReference type="ARBA" id="ARBA00004448"/>
    </source>
</evidence>
<feature type="repeat" description="Solcar" evidence="10">
    <location>
        <begin position="140"/>
        <end position="225"/>
    </location>
</feature>
<keyword evidence="7" id="KW-1133">Transmembrane helix</keyword>
<dbReference type="GO" id="GO:0015093">
    <property type="term" value="F:ferrous iron transmembrane transporter activity"/>
    <property type="evidence" value="ECO:0007669"/>
    <property type="project" value="TreeGrafter"/>
</dbReference>
<evidence type="ECO:0000256" key="7">
    <source>
        <dbReference type="ARBA" id="ARBA00022989"/>
    </source>
</evidence>
<feature type="repeat" description="Solcar" evidence="10">
    <location>
        <begin position="232"/>
        <end position="323"/>
    </location>
</feature>
<evidence type="ECO:0000256" key="6">
    <source>
        <dbReference type="ARBA" id="ARBA00022792"/>
    </source>
</evidence>
<keyword evidence="4 10" id="KW-0812">Transmembrane</keyword>
<dbReference type="InterPro" id="IPR023395">
    <property type="entry name" value="MCP_dom_sf"/>
</dbReference>
<protein>
    <submittedName>
        <fullName evidence="12">BA75_04733T0</fullName>
    </submittedName>
</protein>
<dbReference type="Proteomes" id="UP000094565">
    <property type="component" value="Chromosome 4"/>
</dbReference>
<feature type="repeat" description="Solcar" evidence="10">
    <location>
        <begin position="36"/>
        <end position="122"/>
    </location>
</feature>
<dbReference type="GO" id="GO:0005743">
    <property type="term" value="C:mitochondrial inner membrane"/>
    <property type="evidence" value="ECO:0007669"/>
    <property type="project" value="UniProtKB-SubCell"/>
</dbReference>
<dbReference type="EMBL" id="CP014587">
    <property type="protein sequence ID" value="ANZ77777.1"/>
    <property type="molecule type" value="Genomic_DNA"/>
</dbReference>
<evidence type="ECO:0000256" key="8">
    <source>
        <dbReference type="ARBA" id="ARBA00023128"/>
    </source>
</evidence>